<keyword evidence="3" id="KW-1185">Reference proteome</keyword>
<dbReference type="Proteomes" id="UP000646152">
    <property type="component" value="Unassembled WGS sequence"/>
</dbReference>
<sequence length="48" mass="5424">MMVTLRPRASRMAAREPAAMPLPRDETTPPVTKIYLVVMQNLKKLGNE</sequence>
<feature type="region of interest" description="Disordered" evidence="1">
    <location>
        <begin position="1"/>
        <end position="26"/>
    </location>
</feature>
<proteinExistence type="predicted"/>
<protein>
    <submittedName>
        <fullName evidence="2">Uncharacterized protein</fullName>
    </submittedName>
</protein>
<evidence type="ECO:0000313" key="3">
    <source>
        <dbReference type="Proteomes" id="UP000646152"/>
    </source>
</evidence>
<accession>A0ABQ1IVJ3</accession>
<name>A0ABQ1IVJ3_9GAMM</name>
<gene>
    <name evidence="2" type="ORF">GCM10011502_27620</name>
</gene>
<evidence type="ECO:0000256" key="1">
    <source>
        <dbReference type="SAM" id="MobiDB-lite"/>
    </source>
</evidence>
<reference evidence="3" key="1">
    <citation type="journal article" date="2019" name="Int. J. Syst. Evol. Microbiol.">
        <title>The Global Catalogue of Microorganisms (GCM) 10K type strain sequencing project: providing services to taxonomists for standard genome sequencing and annotation.</title>
        <authorList>
            <consortium name="The Broad Institute Genomics Platform"/>
            <consortium name="The Broad Institute Genome Sequencing Center for Infectious Disease"/>
            <person name="Wu L."/>
            <person name="Ma J."/>
        </authorList>
    </citation>
    <scope>NUCLEOTIDE SEQUENCE [LARGE SCALE GENOMIC DNA]</scope>
    <source>
        <strain evidence="3">CGMCC 1.15923</strain>
    </source>
</reference>
<comment type="caution">
    <text evidence="2">The sequence shown here is derived from an EMBL/GenBank/DDBJ whole genome shotgun (WGS) entry which is preliminary data.</text>
</comment>
<dbReference type="EMBL" id="BMKE01000030">
    <property type="protein sequence ID" value="GGB52926.1"/>
    <property type="molecule type" value="Genomic_DNA"/>
</dbReference>
<evidence type="ECO:0000313" key="2">
    <source>
        <dbReference type="EMBL" id="GGB52926.1"/>
    </source>
</evidence>
<organism evidence="2 3">
    <name type="scientific">Oceanisphaera marina</name>
    <dbReference type="NCBI Taxonomy" id="2017550"/>
    <lineage>
        <taxon>Bacteria</taxon>
        <taxon>Pseudomonadati</taxon>
        <taxon>Pseudomonadota</taxon>
        <taxon>Gammaproteobacteria</taxon>
        <taxon>Aeromonadales</taxon>
        <taxon>Aeromonadaceae</taxon>
        <taxon>Oceanisphaera</taxon>
    </lineage>
</organism>